<dbReference type="InterPro" id="IPR050767">
    <property type="entry name" value="Sel1_AlgK"/>
</dbReference>
<dbReference type="Pfam" id="PF08238">
    <property type="entry name" value="Sel1"/>
    <property type="match status" value="4"/>
</dbReference>
<proteinExistence type="inferred from homology"/>
<organism evidence="2 3">
    <name type="scientific">Symbiodinium necroappetens</name>
    <dbReference type="NCBI Taxonomy" id="1628268"/>
    <lineage>
        <taxon>Eukaryota</taxon>
        <taxon>Sar</taxon>
        <taxon>Alveolata</taxon>
        <taxon>Dinophyceae</taxon>
        <taxon>Suessiales</taxon>
        <taxon>Symbiodiniaceae</taxon>
        <taxon>Symbiodinium</taxon>
    </lineage>
</organism>
<dbReference type="Gene3D" id="1.25.40.10">
    <property type="entry name" value="Tetratricopeptide repeat domain"/>
    <property type="match status" value="2"/>
</dbReference>
<comment type="caution">
    <text evidence="2">The sequence shown here is derived from an EMBL/GenBank/DDBJ whole genome shotgun (WGS) entry which is preliminary data.</text>
</comment>
<dbReference type="InterPro" id="IPR006597">
    <property type="entry name" value="Sel1-like"/>
</dbReference>
<reference evidence="2" key="1">
    <citation type="submission" date="2021-02" db="EMBL/GenBank/DDBJ databases">
        <authorList>
            <person name="Dougan E. K."/>
            <person name="Rhodes N."/>
            <person name="Thang M."/>
            <person name="Chan C."/>
        </authorList>
    </citation>
    <scope>NUCLEOTIDE SEQUENCE</scope>
</reference>
<dbReference type="OrthoDB" id="442451at2759"/>
<evidence type="ECO:0000313" key="2">
    <source>
        <dbReference type="EMBL" id="CAE7225578.1"/>
    </source>
</evidence>
<evidence type="ECO:0000256" key="1">
    <source>
        <dbReference type="ARBA" id="ARBA00038101"/>
    </source>
</evidence>
<comment type="similarity">
    <text evidence="1">Belongs to the sel-1 family.</text>
</comment>
<accession>A0A812KKE4</accession>
<name>A0A812KKE4_9DINO</name>
<gene>
    <name evidence="2" type="primary">esiB</name>
    <name evidence="2" type="ORF">SNEC2469_LOCUS3159</name>
</gene>
<dbReference type="PANTHER" id="PTHR11102">
    <property type="entry name" value="SEL-1-LIKE PROTEIN"/>
    <property type="match status" value="1"/>
</dbReference>
<protein>
    <submittedName>
        <fullName evidence="2">EsiB protein</fullName>
    </submittedName>
</protein>
<dbReference type="AlphaFoldDB" id="A0A812KKE4"/>
<evidence type="ECO:0000313" key="3">
    <source>
        <dbReference type="Proteomes" id="UP000601435"/>
    </source>
</evidence>
<dbReference type="SMART" id="SM00671">
    <property type="entry name" value="SEL1"/>
    <property type="match status" value="4"/>
</dbReference>
<dbReference type="SUPFAM" id="SSF81901">
    <property type="entry name" value="HCP-like"/>
    <property type="match status" value="1"/>
</dbReference>
<dbReference type="PANTHER" id="PTHR11102:SF160">
    <property type="entry name" value="ERAD-ASSOCIATED E3 UBIQUITIN-PROTEIN LIGASE COMPONENT HRD3"/>
    <property type="match status" value="1"/>
</dbReference>
<dbReference type="Proteomes" id="UP000601435">
    <property type="component" value="Unassembled WGS sequence"/>
</dbReference>
<sequence>MYVTANGVAKDMARALKWLLAAAKQDHLEAMNCAATMLRNGLGCEIRKEEAARWFEKAGSRGHAEAQFNLGEMLCDAEIAPDQERGVLLFEKAAAADLDFAQYRLGYALRQGSGTEIDVPRGMQYIEKAAKQGLPQAQYM</sequence>
<dbReference type="InterPro" id="IPR011990">
    <property type="entry name" value="TPR-like_helical_dom_sf"/>
</dbReference>
<keyword evidence="3" id="KW-1185">Reference proteome</keyword>
<dbReference type="EMBL" id="CAJNJA010007509">
    <property type="protein sequence ID" value="CAE7225578.1"/>
    <property type="molecule type" value="Genomic_DNA"/>
</dbReference>
<feature type="non-terminal residue" evidence="2">
    <location>
        <position position="1"/>
    </location>
</feature>